<keyword evidence="10" id="KW-0325">Glycoprotein</keyword>
<keyword evidence="5" id="KW-0391">Immunity</keyword>
<dbReference type="Pfam" id="PF00993">
    <property type="entry name" value="MHC_II_alpha"/>
    <property type="match status" value="1"/>
</dbReference>
<dbReference type="InterPro" id="IPR001003">
    <property type="entry name" value="MHC_II_a_N"/>
</dbReference>
<evidence type="ECO:0000313" key="16">
    <source>
        <dbReference type="Proteomes" id="UP000261540"/>
    </source>
</evidence>
<evidence type="ECO:0000256" key="12">
    <source>
        <dbReference type="ARBA" id="ARBA00023319"/>
    </source>
</evidence>
<evidence type="ECO:0000256" key="10">
    <source>
        <dbReference type="ARBA" id="ARBA00023180"/>
    </source>
</evidence>
<proteinExistence type="inferred from homology"/>
<keyword evidence="3" id="KW-0812">Transmembrane</keyword>
<dbReference type="InterPro" id="IPR003597">
    <property type="entry name" value="Ig_C1-set"/>
</dbReference>
<dbReference type="PROSITE" id="PS50835">
    <property type="entry name" value="IG_LIKE"/>
    <property type="match status" value="1"/>
</dbReference>
<dbReference type="Proteomes" id="UP000261540">
    <property type="component" value="Unplaced"/>
</dbReference>
<feature type="chain" id="PRO_5017278169" evidence="13">
    <location>
        <begin position="23"/>
        <end position="239"/>
    </location>
</feature>
<keyword evidence="8" id="KW-0472">Membrane</keyword>
<dbReference type="GO" id="GO:0002250">
    <property type="term" value="P:adaptive immune response"/>
    <property type="evidence" value="ECO:0007669"/>
    <property type="project" value="UniProtKB-KW"/>
</dbReference>
<dbReference type="Gene3D" id="2.60.40.10">
    <property type="entry name" value="Immunoglobulins"/>
    <property type="match status" value="1"/>
</dbReference>
<protein>
    <submittedName>
        <fullName evidence="15">H-2 class II histocompatibility antigen, A-U alpha chain-like</fullName>
    </submittedName>
</protein>
<keyword evidence="11" id="KW-0491">MHC II</keyword>
<dbReference type="STRING" id="1676925.ENSPKIP00000025945"/>
<evidence type="ECO:0000256" key="5">
    <source>
        <dbReference type="ARBA" id="ARBA00022859"/>
    </source>
</evidence>
<evidence type="ECO:0000313" key="15">
    <source>
        <dbReference type="Ensembl" id="ENSPKIP00000025945.1"/>
    </source>
</evidence>
<evidence type="ECO:0000256" key="1">
    <source>
        <dbReference type="ARBA" id="ARBA00004479"/>
    </source>
</evidence>
<evidence type="ECO:0000256" key="7">
    <source>
        <dbReference type="ARBA" id="ARBA00023130"/>
    </source>
</evidence>
<keyword evidence="12" id="KW-0393">Immunoglobulin domain</keyword>
<keyword evidence="9" id="KW-1015">Disulfide bond</keyword>
<comment type="subcellular location">
    <subcellularLocation>
        <location evidence="1">Membrane</location>
        <topology evidence="1">Single-pass type I membrane protein</topology>
    </subcellularLocation>
</comment>
<dbReference type="InterPro" id="IPR013783">
    <property type="entry name" value="Ig-like_fold"/>
</dbReference>
<dbReference type="InterPro" id="IPR050160">
    <property type="entry name" value="MHC/Immunoglobulin"/>
</dbReference>
<evidence type="ECO:0000256" key="13">
    <source>
        <dbReference type="SAM" id="SignalP"/>
    </source>
</evidence>
<evidence type="ECO:0000256" key="8">
    <source>
        <dbReference type="ARBA" id="ARBA00023136"/>
    </source>
</evidence>
<dbReference type="AlphaFoldDB" id="A0A3B3S6Z1"/>
<dbReference type="GO" id="GO:0002504">
    <property type="term" value="P:antigen processing and presentation of peptide or polysaccharide antigen via MHC class II"/>
    <property type="evidence" value="ECO:0007669"/>
    <property type="project" value="UniProtKB-KW"/>
</dbReference>
<dbReference type="SMART" id="SM00920">
    <property type="entry name" value="MHC_II_alpha"/>
    <property type="match status" value="1"/>
</dbReference>
<name>A0A3B3S6Z1_9TELE</name>
<dbReference type="PROSITE" id="PS00290">
    <property type="entry name" value="IG_MHC"/>
    <property type="match status" value="1"/>
</dbReference>
<dbReference type="InterPro" id="IPR007110">
    <property type="entry name" value="Ig-like_dom"/>
</dbReference>
<dbReference type="InterPro" id="IPR003006">
    <property type="entry name" value="Ig/MHC_CS"/>
</dbReference>
<dbReference type="SMART" id="SM00407">
    <property type="entry name" value="IGc1"/>
    <property type="match status" value="1"/>
</dbReference>
<feature type="signal peptide" evidence="13">
    <location>
        <begin position="1"/>
        <end position="22"/>
    </location>
</feature>
<dbReference type="SUPFAM" id="SSF54452">
    <property type="entry name" value="MHC antigen-recognition domain"/>
    <property type="match status" value="1"/>
</dbReference>
<accession>A0A3B3S6Z1</accession>
<keyword evidence="6" id="KW-1133">Transmembrane helix</keyword>
<comment type="similarity">
    <text evidence="2">Belongs to the MHC class II family.</text>
</comment>
<reference evidence="15" key="1">
    <citation type="submission" date="2025-08" db="UniProtKB">
        <authorList>
            <consortium name="Ensembl"/>
        </authorList>
    </citation>
    <scope>IDENTIFICATION</scope>
</reference>
<evidence type="ECO:0000256" key="9">
    <source>
        <dbReference type="ARBA" id="ARBA00023157"/>
    </source>
</evidence>
<feature type="domain" description="Ig-like" evidence="14">
    <location>
        <begin position="107"/>
        <end position="187"/>
    </location>
</feature>
<dbReference type="Gene3D" id="3.10.320.10">
    <property type="entry name" value="Class II Histocompatibility Antigen, M Beta Chain, Chain B, domain 1"/>
    <property type="match status" value="1"/>
</dbReference>
<evidence type="ECO:0000256" key="6">
    <source>
        <dbReference type="ARBA" id="ARBA00022989"/>
    </source>
</evidence>
<dbReference type="InterPro" id="IPR014745">
    <property type="entry name" value="MHC_II_a/b_N"/>
</dbReference>
<dbReference type="Ensembl" id="ENSPKIT00000006693.1">
    <property type="protein sequence ID" value="ENSPKIP00000025945.1"/>
    <property type="gene ID" value="ENSPKIG00000008618.1"/>
</dbReference>
<keyword evidence="4 13" id="KW-0732">Signal</keyword>
<dbReference type="GeneTree" id="ENSGT00940000161847"/>
<evidence type="ECO:0000256" key="3">
    <source>
        <dbReference type="ARBA" id="ARBA00022692"/>
    </source>
</evidence>
<reference evidence="15" key="2">
    <citation type="submission" date="2025-09" db="UniProtKB">
        <authorList>
            <consortium name="Ensembl"/>
        </authorList>
    </citation>
    <scope>IDENTIFICATION</scope>
</reference>
<sequence length="239" mass="26957">MTHFFSPFMLLGGLYILAKVQAHIDIYIIACKTNDTDPEDMKELDGDEMLYVDFKKNEVVNTIPEFGGQWTAEGWVQHAQAEHQVCLNDLNVVVQAESSPPEEIDAPQLTIYTRNEVELGRSNILICSVNNFYPPPVKVKWTKNNVEVKEGVTLSRYYPNSDFTFRQYSTLQFTPQKGDDYSCTVYHKGLTEPETRFWDPEFQDESNIGKTAFCGIGLTLGLLGVGAGTFFLVKGNNCS</sequence>
<evidence type="ECO:0000259" key="14">
    <source>
        <dbReference type="PROSITE" id="PS50835"/>
    </source>
</evidence>
<dbReference type="PANTHER" id="PTHR19944:SF86">
    <property type="entry name" value="HLA CLASS II HISTOCOMPATIBILITY ANTIGEN, DR ALPHA CHAIN"/>
    <property type="match status" value="1"/>
</dbReference>
<keyword evidence="7" id="KW-1064">Adaptive immunity</keyword>
<keyword evidence="16" id="KW-1185">Reference proteome</keyword>
<evidence type="ECO:0000256" key="2">
    <source>
        <dbReference type="ARBA" id="ARBA00007394"/>
    </source>
</evidence>
<dbReference type="Pfam" id="PF07654">
    <property type="entry name" value="C1-set"/>
    <property type="match status" value="1"/>
</dbReference>
<dbReference type="OrthoDB" id="8925804at2759"/>
<evidence type="ECO:0000256" key="4">
    <source>
        <dbReference type="ARBA" id="ARBA00022729"/>
    </source>
</evidence>
<dbReference type="PANTHER" id="PTHR19944">
    <property type="entry name" value="MHC CLASS II-RELATED"/>
    <property type="match status" value="1"/>
</dbReference>
<dbReference type="InterPro" id="IPR011162">
    <property type="entry name" value="MHC_I/II-like_Ag-recog"/>
</dbReference>
<dbReference type="GO" id="GO:0042613">
    <property type="term" value="C:MHC class II protein complex"/>
    <property type="evidence" value="ECO:0007669"/>
    <property type="project" value="UniProtKB-KW"/>
</dbReference>
<dbReference type="InterPro" id="IPR036179">
    <property type="entry name" value="Ig-like_dom_sf"/>
</dbReference>
<dbReference type="KEGG" id="pki:111838467"/>
<evidence type="ECO:0000256" key="11">
    <source>
        <dbReference type="ARBA" id="ARBA00023182"/>
    </source>
</evidence>
<dbReference type="SUPFAM" id="SSF48726">
    <property type="entry name" value="Immunoglobulin"/>
    <property type="match status" value="1"/>
</dbReference>
<organism evidence="15 16">
    <name type="scientific">Paramormyrops kingsleyae</name>
    <dbReference type="NCBI Taxonomy" id="1676925"/>
    <lineage>
        <taxon>Eukaryota</taxon>
        <taxon>Metazoa</taxon>
        <taxon>Chordata</taxon>
        <taxon>Craniata</taxon>
        <taxon>Vertebrata</taxon>
        <taxon>Euteleostomi</taxon>
        <taxon>Actinopterygii</taxon>
        <taxon>Neopterygii</taxon>
        <taxon>Teleostei</taxon>
        <taxon>Osteoglossocephala</taxon>
        <taxon>Osteoglossomorpha</taxon>
        <taxon>Osteoglossiformes</taxon>
        <taxon>Mormyridae</taxon>
        <taxon>Paramormyrops</taxon>
    </lineage>
</organism>